<comment type="caution">
    <text evidence="1">The sequence shown here is derived from an EMBL/GenBank/DDBJ whole genome shotgun (WGS) entry which is preliminary data.</text>
</comment>
<protein>
    <recommendedName>
        <fullName evidence="3">30S ribosomal protein S20</fullName>
    </recommendedName>
</protein>
<dbReference type="EMBL" id="BLXO01000001">
    <property type="protein sequence ID" value="GFN45359.1"/>
    <property type="molecule type" value="Genomic_DNA"/>
</dbReference>
<name>A0A6L2ZLF1_9ENTR</name>
<evidence type="ECO:0000313" key="2">
    <source>
        <dbReference type="Proteomes" id="UP000504714"/>
    </source>
</evidence>
<proteinExistence type="predicted"/>
<organism evidence="1 2">
    <name type="scientific">Candidatus Regiella insecticola</name>
    <dbReference type="NCBI Taxonomy" id="138073"/>
    <lineage>
        <taxon>Bacteria</taxon>
        <taxon>Pseudomonadati</taxon>
        <taxon>Pseudomonadota</taxon>
        <taxon>Gammaproteobacteria</taxon>
        <taxon>Enterobacterales</taxon>
        <taxon>Enterobacteriaceae</taxon>
        <taxon>aphid secondary symbionts</taxon>
        <taxon>Candidatus Regiella</taxon>
    </lineage>
</organism>
<reference evidence="1 2" key="1">
    <citation type="submission" date="2020-06" db="EMBL/GenBank/DDBJ databases">
        <title>The genome sequence of Candidatus Regiella insecticola strain Tut.</title>
        <authorList>
            <person name="Nikoh N."/>
            <person name="Tsuchida T."/>
            <person name="Koga R."/>
            <person name="Oshima K."/>
            <person name="Hattori M."/>
            <person name="Fukatsu T."/>
        </authorList>
    </citation>
    <scope>NUCLEOTIDE SEQUENCE [LARGE SCALE GENOMIC DNA]</scope>
    <source>
        <strain evidence="1 2">Tut</strain>
    </source>
</reference>
<evidence type="ECO:0000313" key="1">
    <source>
        <dbReference type="EMBL" id="GFN45359.1"/>
    </source>
</evidence>
<dbReference type="RefSeq" id="WP_176487214.1">
    <property type="nucleotide sequence ID" value="NZ_BLXO01000001.1"/>
</dbReference>
<evidence type="ECO:0008006" key="3">
    <source>
        <dbReference type="Google" id="ProtNLM"/>
    </source>
</evidence>
<sequence>MNKVITLSLGKLFKSYQKKENIIMSNRQSKARNRALKNKIVAATRNKNKKLFYRLITWLRKKTEQ</sequence>
<gene>
    <name evidence="1" type="ORF">RINTU1_04680</name>
</gene>
<dbReference type="Proteomes" id="UP000504714">
    <property type="component" value="Unassembled WGS sequence"/>
</dbReference>
<accession>A0A6L2ZLF1</accession>
<dbReference type="AlphaFoldDB" id="A0A6L2ZLF1"/>